<feature type="transmembrane region" description="Helical" evidence="5">
    <location>
        <begin position="37"/>
        <end position="59"/>
    </location>
</feature>
<evidence type="ECO:0000256" key="1">
    <source>
        <dbReference type="ARBA" id="ARBA00004141"/>
    </source>
</evidence>
<evidence type="ECO:0008006" key="7">
    <source>
        <dbReference type="Google" id="ProtNLM"/>
    </source>
</evidence>
<feature type="transmembrane region" description="Helical" evidence="5">
    <location>
        <begin position="207"/>
        <end position="229"/>
    </location>
</feature>
<dbReference type="EMBL" id="DTHG01000079">
    <property type="protein sequence ID" value="HGW92124.1"/>
    <property type="molecule type" value="Genomic_DNA"/>
</dbReference>
<feature type="transmembrane region" description="Helical" evidence="5">
    <location>
        <begin position="265"/>
        <end position="283"/>
    </location>
</feature>
<evidence type="ECO:0000256" key="5">
    <source>
        <dbReference type="SAM" id="Phobius"/>
    </source>
</evidence>
<dbReference type="AlphaFoldDB" id="A0A7C4YAC4"/>
<dbReference type="GO" id="GO:0016020">
    <property type="term" value="C:membrane"/>
    <property type="evidence" value="ECO:0007669"/>
    <property type="project" value="UniProtKB-SubCell"/>
</dbReference>
<reference evidence="6" key="1">
    <citation type="journal article" date="2020" name="mSystems">
        <title>Genome- and Community-Level Interaction Insights into Carbon Utilization and Element Cycling Functions of Hydrothermarchaeota in Hydrothermal Sediment.</title>
        <authorList>
            <person name="Zhou Z."/>
            <person name="Liu Y."/>
            <person name="Xu W."/>
            <person name="Pan J."/>
            <person name="Luo Z.H."/>
            <person name="Li M."/>
        </authorList>
    </citation>
    <scope>NUCLEOTIDE SEQUENCE [LARGE SCALE GENOMIC DNA]</scope>
    <source>
        <strain evidence="6">SpSt-780</strain>
    </source>
</reference>
<organism evidence="6">
    <name type="scientific">candidate division WOR-3 bacterium</name>
    <dbReference type="NCBI Taxonomy" id="2052148"/>
    <lineage>
        <taxon>Bacteria</taxon>
        <taxon>Bacteria division WOR-3</taxon>
    </lineage>
</organism>
<name>A0A7C4YAC4_UNCW3</name>
<keyword evidence="2 5" id="KW-0812">Transmembrane</keyword>
<evidence type="ECO:0000256" key="4">
    <source>
        <dbReference type="ARBA" id="ARBA00023136"/>
    </source>
</evidence>
<evidence type="ECO:0000313" key="6">
    <source>
        <dbReference type="EMBL" id="HGW92124.1"/>
    </source>
</evidence>
<feature type="transmembrane region" description="Helical" evidence="5">
    <location>
        <begin position="235"/>
        <end position="253"/>
    </location>
</feature>
<comment type="subcellular location">
    <subcellularLocation>
        <location evidence="1">Membrane</location>
        <topology evidence="1">Multi-pass membrane protein</topology>
    </subcellularLocation>
</comment>
<feature type="transmembrane region" description="Helical" evidence="5">
    <location>
        <begin position="137"/>
        <end position="156"/>
    </location>
</feature>
<evidence type="ECO:0000256" key="2">
    <source>
        <dbReference type="ARBA" id="ARBA00022692"/>
    </source>
</evidence>
<evidence type="ECO:0000256" key="3">
    <source>
        <dbReference type="ARBA" id="ARBA00022989"/>
    </source>
</evidence>
<proteinExistence type="predicted"/>
<accession>A0A7C4YAC4</accession>
<sequence length="286" mass="33688">MIVILRFLRSLRWLETFVRLGAPFLGVVFSVNNIYDINILKLFLLLSGYFTLVSHIYLYNDLKGKGFDLLDTLKKTPLLKGEVSYFSLFLFSLLLLFYSIIVYYFLNPIFLIFLFIDIIMGITYVHPKVLLKNRPFFSIIFLFISNFNDFLIGWLLFGKINITGILLSVYFGLLGAAGQMFHEVKDYEADKISGIRTNAVRFGQKNIFFLGLITYTASVLFFIYISLIFLKKPYFIPHILTYPFYISYIINNLKTDFNRNNFQRFVVFYRFMYIFIGIVIFIIKIL</sequence>
<dbReference type="InterPro" id="IPR000537">
    <property type="entry name" value="UbiA_prenyltransferase"/>
</dbReference>
<dbReference type="Gene3D" id="1.10.357.140">
    <property type="entry name" value="UbiA prenyltransferase"/>
    <property type="match status" value="1"/>
</dbReference>
<dbReference type="Gene3D" id="1.20.120.1780">
    <property type="entry name" value="UbiA prenyltransferase"/>
    <property type="match status" value="1"/>
</dbReference>
<protein>
    <recommendedName>
        <fullName evidence="7">Prenyltransferase</fullName>
    </recommendedName>
</protein>
<keyword evidence="4 5" id="KW-0472">Membrane</keyword>
<dbReference type="Pfam" id="PF01040">
    <property type="entry name" value="UbiA"/>
    <property type="match status" value="1"/>
</dbReference>
<feature type="transmembrane region" description="Helical" evidence="5">
    <location>
        <begin position="162"/>
        <end position="181"/>
    </location>
</feature>
<dbReference type="GO" id="GO:0016765">
    <property type="term" value="F:transferase activity, transferring alkyl or aryl (other than methyl) groups"/>
    <property type="evidence" value="ECO:0007669"/>
    <property type="project" value="InterPro"/>
</dbReference>
<comment type="caution">
    <text evidence="6">The sequence shown here is derived from an EMBL/GenBank/DDBJ whole genome shotgun (WGS) entry which is preliminary data.</text>
</comment>
<keyword evidence="3 5" id="KW-1133">Transmembrane helix</keyword>
<dbReference type="InterPro" id="IPR044878">
    <property type="entry name" value="UbiA_sf"/>
</dbReference>
<gene>
    <name evidence="6" type="ORF">ENV67_06265</name>
</gene>